<evidence type="ECO:0000256" key="1">
    <source>
        <dbReference type="SAM" id="MobiDB-lite"/>
    </source>
</evidence>
<protein>
    <recommendedName>
        <fullName evidence="2">TadE-like domain-containing protein</fullName>
    </recommendedName>
</protein>
<dbReference type="Proteomes" id="UP000555448">
    <property type="component" value="Unassembled WGS sequence"/>
</dbReference>
<proteinExistence type="predicted"/>
<comment type="caution">
    <text evidence="3">The sequence shown here is derived from an EMBL/GenBank/DDBJ whole genome shotgun (WGS) entry which is preliminary data.</text>
</comment>
<dbReference type="RefSeq" id="WP_184250627.1">
    <property type="nucleotide sequence ID" value="NZ_JACHLR010000042.1"/>
</dbReference>
<name>A0A7W7KEF1_9SPHN</name>
<gene>
    <name evidence="3" type="ORF">HNO88_004331</name>
</gene>
<dbReference type="AlphaFoldDB" id="A0A7W7KEF1"/>
<dbReference type="Pfam" id="PF07811">
    <property type="entry name" value="TadE"/>
    <property type="match status" value="1"/>
</dbReference>
<dbReference type="InterPro" id="IPR012495">
    <property type="entry name" value="TadE-like_dom"/>
</dbReference>
<feature type="compositionally biased region" description="Polar residues" evidence="1">
    <location>
        <begin position="189"/>
        <end position="200"/>
    </location>
</feature>
<feature type="domain" description="TadE-like" evidence="2">
    <location>
        <begin position="2"/>
        <end position="38"/>
    </location>
</feature>
<accession>A0A7W7KEF1</accession>
<evidence type="ECO:0000313" key="4">
    <source>
        <dbReference type="Proteomes" id="UP000555448"/>
    </source>
</evidence>
<keyword evidence="4" id="KW-1185">Reference proteome</keyword>
<dbReference type="EMBL" id="JACHLR010000042">
    <property type="protein sequence ID" value="MBB4860985.1"/>
    <property type="molecule type" value="Genomic_DNA"/>
</dbReference>
<organism evidence="3 4">
    <name type="scientific">Novosphingobium chloroacetimidivorans</name>
    <dbReference type="NCBI Taxonomy" id="1428314"/>
    <lineage>
        <taxon>Bacteria</taxon>
        <taxon>Pseudomonadati</taxon>
        <taxon>Pseudomonadota</taxon>
        <taxon>Alphaproteobacteria</taxon>
        <taxon>Sphingomonadales</taxon>
        <taxon>Sphingomonadaceae</taxon>
        <taxon>Novosphingobium</taxon>
    </lineage>
</organism>
<reference evidence="3 4" key="1">
    <citation type="submission" date="2020-08" db="EMBL/GenBank/DDBJ databases">
        <title>Functional genomics of gut bacteria from endangered species of beetles.</title>
        <authorList>
            <person name="Carlos-Shanley C."/>
        </authorList>
    </citation>
    <scope>NUCLEOTIDE SEQUENCE [LARGE SCALE GENOMIC DNA]</scope>
    <source>
        <strain evidence="3 4">S00245</strain>
    </source>
</reference>
<feature type="region of interest" description="Disordered" evidence="1">
    <location>
        <begin position="180"/>
        <end position="200"/>
    </location>
</feature>
<sequence>MEFAICLPFLLLVTLWCVELANFILVRQQISQLALQVADNASRIGTQNNVQTQIDERQINDLFTGANLQSGSLDISRHGRIILSSLEVQPDPPKGQYIHWQRCFGTLSYASTYGVTGDGEGNSSFKGMGPTGSKVTALPGVPAMFVEIAYTYQPIISHYIAPKEPIQEIATVLVRDNRDTSGPGVNPVSGVTASQCQTSA</sequence>
<evidence type="ECO:0000313" key="3">
    <source>
        <dbReference type="EMBL" id="MBB4860985.1"/>
    </source>
</evidence>
<evidence type="ECO:0000259" key="2">
    <source>
        <dbReference type="Pfam" id="PF07811"/>
    </source>
</evidence>